<dbReference type="EMBL" id="LN649229">
    <property type="protein sequence ID" value="CEI67195.1"/>
    <property type="molecule type" value="Genomic_DNA"/>
</dbReference>
<proteinExistence type="predicted"/>
<reference evidence="3" key="1">
    <citation type="submission" date="2014-10" db="EMBL/GenBank/DDBJ databases">
        <authorList>
            <person name="King R."/>
        </authorList>
    </citation>
    <scope>NUCLEOTIDE SEQUENCE [LARGE SCALE GENOMIC DNA]</scope>
    <source>
        <strain evidence="3">A3/5</strain>
    </source>
</reference>
<keyword evidence="3" id="KW-1185">Reference proteome</keyword>
<protein>
    <submittedName>
        <fullName evidence="2">Uncharacterized protein</fullName>
    </submittedName>
</protein>
<sequence length="136" mass="14967">MPTVYPATAIEIDRLDSQITSVILNINILSARPVQEQRHSKTPAAMDMAMRSSHDPTEAADLFTVPVQDAPLGSEEVAHPGDDLERTQHIFPVCLPCLTYHYIFSKPSSPKPTDGDSTMVDAPKSPTPVQVRRCTR</sequence>
<evidence type="ECO:0000256" key="1">
    <source>
        <dbReference type="SAM" id="MobiDB-lite"/>
    </source>
</evidence>
<organism evidence="2 3">
    <name type="scientific">Fusarium venenatum</name>
    <dbReference type="NCBI Taxonomy" id="56646"/>
    <lineage>
        <taxon>Eukaryota</taxon>
        <taxon>Fungi</taxon>
        <taxon>Dikarya</taxon>
        <taxon>Ascomycota</taxon>
        <taxon>Pezizomycotina</taxon>
        <taxon>Sordariomycetes</taxon>
        <taxon>Hypocreomycetidae</taxon>
        <taxon>Hypocreales</taxon>
        <taxon>Nectriaceae</taxon>
        <taxon>Fusarium</taxon>
    </lineage>
</organism>
<dbReference type="Proteomes" id="UP000245910">
    <property type="component" value="Chromosome I"/>
</dbReference>
<dbReference type="AlphaFoldDB" id="A0A2L2U0E4"/>
<feature type="region of interest" description="Disordered" evidence="1">
    <location>
        <begin position="108"/>
        <end position="136"/>
    </location>
</feature>
<evidence type="ECO:0000313" key="2">
    <source>
        <dbReference type="EMBL" id="CEI67195.1"/>
    </source>
</evidence>
<accession>A0A2L2U0E4</accession>
<evidence type="ECO:0000313" key="3">
    <source>
        <dbReference type="Proteomes" id="UP000245910"/>
    </source>
</evidence>
<name>A0A2L2U0E4_9HYPO</name>